<proteinExistence type="predicted"/>
<evidence type="ECO:0000313" key="1">
    <source>
        <dbReference type="EMBL" id="QHU05814.1"/>
    </source>
</evidence>
<dbReference type="EMBL" id="MN740419">
    <property type="protein sequence ID" value="QHU05814.1"/>
    <property type="molecule type" value="Genomic_DNA"/>
</dbReference>
<name>A0A6C0JQ29_9ZZZZ</name>
<organism evidence="1">
    <name type="scientific">viral metagenome</name>
    <dbReference type="NCBI Taxonomy" id="1070528"/>
    <lineage>
        <taxon>unclassified sequences</taxon>
        <taxon>metagenomes</taxon>
        <taxon>organismal metagenomes</taxon>
    </lineage>
</organism>
<sequence>MPYNIKQYTYDKAKKLGVEIKHSTNKTKKIDVFKKGKKLCSIGAYGMNDFPTYIQNKGLNFAKTRRKLYKIRHTRDRKIKGSCGWYADKLLW</sequence>
<reference evidence="1" key="1">
    <citation type="journal article" date="2020" name="Nature">
        <title>Giant virus diversity and host interactions through global metagenomics.</title>
        <authorList>
            <person name="Schulz F."/>
            <person name="Roux S."/>
            <person name="Paez-Espino D."/>
            <person name="Jungbluth S."/>
            <person name="Walsh D.A."/>
            <person name="Denef V.J."/>
            <person name="McMahon K.D."/>
            <person name="Konstantinidis K.T."/>
            <person name="Eloe-Fadrosh E.A."/>
            <person name="Kyrpides N.C."/>
            <person name="Woyke T."/>
        </authorList>
    </citation>
    <scope>NUCLEOTIDE SEQUENCE</scope>
    <source>
        <strain evidence="1">GVMAG-M-3300027736-24</strain>
    </source>
</reference>
<dbReference type="AlphaFoldDB" id="A0A6C0JQ29"/>
<accession>A0A6C0JQ29</accession>
<protein>
    <submittedName>
        <fullName evidence="1">Uncharacterized protein</fullName>
    </submittedName>
</protein>